<gene>
    <name evidence="1" type="ORF">B0H15DRAFT_952216</name>
</gene>
<sequence>MSEAAGWAGWDSALGSPHCYNRQWLRQLRYGVLMLRANVPLDQDILEIGADITSRD</sequence>
<protein>
    <submittedName>
        <fullName evidence="1">Uncharacterized protein</fullName>
    </submittedName>
</protein>
<organism evidence="1 2">
    <name type="scientific">Mycena belliarum</name>
    <dbReference type="NCBI Taxonomy" id="1033014"/>
    <lineage>
        <taxon>Eukaryota</taxon>
        <taxon>Fungi</taxon>
        <taxon>Dikarya</taxon>
        <taxon>Basidiomycota</taxon>
        <taxon>Agaricomycotina</taxon>
        <taxon>Agaricomycetes</taxon>
        <taxon>Agaricomycetidae</taxon>
        <taxon>Agaricales</taxon>
        <taxon>Marasmiineae</taxon>
        <taxon>Mycenaceae</taxon>
        <taxon>Mycena</taxon>
    </lineage>
</organism>
<name>A0AAD6TZY2_9AGAR</name>
<dbReference type="Proteomes" id="UP001222325">
    <property type="component" value="Unassembled WGS sequence"/>
</dbReference>
<reference evidence="1" key="1">
    <citation type="submission" date="2023-03" db="EMBL/GenBank/DDBJ databases">
        <title>Massive genome expansion in bonnet fungi (Mycena s.s.) driven by repeated elements and novel gene families across ecological guilds.</title>
        <authorList>
            <consortium name="Lawrence Berkeley National Laboratory"/>
            <person name="Harder C.B."/>
            <person name="Miyauchi S."/>
            <person name="Viragh M."/>
            <person name="Kuo A."/>
            <person name="Thoen E."/>
            <person name="Andreopoulos B."/>
            <person name="Lu D."/>
            <person name="Skrede I."/>
            <person name="Drula E."/>
            <person name="Henrissat B."/>
            <person name="Morin E."/>
            <person name="Kohler A."/>
            <person name="Barry K."/>
            <person name="LaButti K."/>
            <person name="Morin E."/>
            <person name="Salamov A."/>
            <person name="Lipzen A."/>
            <person name="Mereny Z."/>
            <person name="Hegedus B."/>
            <person name="Baldrian P."/>
            <person name="Stursova M."/>
            <person name="Weitz H."/>
            <person name="Taylor A."/>
            <person name="Grigoriev I.V."/>
            <person name="Nagy L.G."/>
            <person name="Martin F."/>
            <person name="Kauserud H."/>
        </authorList>
    </citation>
    <scope>NUCLEOTIDE SEQUENCE</scope>
    <source>
        <strain evidence="1">CBHHK173m</strain>
    </source>
</reference>
<accession>A0AAD6TZY2</accession>
<dbReference type="AlphaFoldDB" id="A0AAD6TZY2"/>
<dbReference type="EMBL" id="JARJCN010000042">
    <property type="protein sequence ID" value="KAJ7083199.1"/>
    <property type="molecule type" value="Genomic_DNA"/>
</dbReference>
<comment type="caution">
    <text evidence="1">The sequence shown here is derived from an EMBL/GenBank/DDBJ whole genome shotgun (WGS) entry which is preliminary data.</text>
</comment>
<evidence type="ECO:0000313" key="1">
    <source>
        <dbReference type="EMBL" id="KAJ7083199.1"/>
    </source>
</evidence>
<evidence type="ECO:0000313" key="2">
    <source>
        <dbReference type="Proteomes" id="UP001222325"/>
    </source>
</evidence>
<keyword evidence="2" id="KW-1185">Reference proteome</keyword>
<proteinExistence type="predicted"/>